<feature type="transmembrane region" description="Helical" evidence="6">
    <location>
        <begin position="15"/>
        <end position="40"/>
    </location>
</feature>
<accession>A0ABU5QGT2</accession>
<evidence type="ECO:0000256" key="3">
    <source>
        <dbReference type="ARBA" id="ARBA00022679"/>
    </source>
</evidence>
<keyword evidence="9" id="KW-1185">Reference proteome</keyword>
<keyword evidence="3" id="KW-0808">Transferase</keyword>
<evidence type="ECO:0000256" key="4">
    <source>
        <dbReference type="ARBA" id="ARBA00023098"/>
    </source>
</evidence>
<keyword evidence="4" id="KW-0443">Lipid metabolism</keyword>
<comment type="caution">
    <text evidence="8">The sequence shown here is derived from an EMBL/GenBank/DDBJ whole genome shotgun (WGS) entry which is preliminary data.</text>
</comment>
<feature type="domain" description="Phospholipid/glycerol acyltransferase" evidence="7">
    <location>
        <begin position="82"/>
        <end position="198"/>
    </location>
</feature>
<evidence type="ECO:0000256" key="1">
    <source>
        <dbReference type="ARBA" id="ARBA00005189"/>
    </source>
</evidence>
<sequence length="262" mass="30412">MADFIIFAIMRILKILYTVWAVFWFVSLFLILFPFFWLFLQKEVWKPKAHYLNRLWGKIYFPIIGVPIHIKFEAPIDVNKTYVFCANHFSYIDIAVMGMVIQNYYAFVGKAALKKVPLFGYMFRKLHIQVDRNDKKSRTTSLTRSLRALKNGRSIIIFPEGGIKTKHPPQMHTPLKDGGFLMAISQQVPVVPITFLNNFHVLKDGEYLLSPNPIQVIVHQPIETIGMTTNDIESLKKQFIEVVQGTLNMAYHNQVNFQESMP</sequence>
<name>A0ABU5QGT2_9BACT</name>
<dbReference type="Proteomes" id="UP001304671">
    <property type="component" value="Unassembled WGS sequence"/>
</dbReference>
<evidence type="ECO:0000256" key="6">
    <source>
        <dbReference type="SAM" id="Phobius"/>
    </source>
</evidence>
<dbReference type="RefSeq" id="WP_323246072.1">
    <property type="nucleotide sequence ID" value="NZ_JAYFUL010000001.1"/>
</dbReference>
<dbReference type="InterPro" id="IPR002123">
    <property type="entry name" value="Plipid/glycerol_acylTrfase"/>
</dbReference>
<dbReference type="EMBL" id="JAYFUL010000001">
    <property type="protein sequence ID" value="MEA5256256.1"/>
    <property type="molecule type" value="Genomic_DNA"/>
</dbReference>
<dbReference type="GO" id="GO:0016746">
    <property type="term" value="F:acyltransferase activity"/>
    <property type="evidence" value="ECO:0007669"/>
    <property type="project" value="UniProtKB-KW"/>
</dbReference>
<evidence type="ECO:0000313" key="9">
    <source>
        <dbReference type="Proteomes" id="UP001304671"/>
    </source>
</evidence>
<dbReference type="SMART" id="SM00563">
    <property type="entry name" value="PlsC"/>
    <property type="match status" value="1"/>
</dbReference>
<proteinExistence type="predicted"/>
<comment type="pathway">
    <text evidence="1">Lipid metabolism.</text>
</comment>
<evidence type="ECO:0000256" key="5">
    <source>
        <dbReference type="ARBA" id="ARBA00023315"/>
    </source>
</evidence>
<keyword evidence="5 8" id="KW-0012">Acyltransferase</keyword>
<dbReference type="CDD" id="cd07989">
    <property type="entry name" value="LPLAT_AGPAT-like"/>
    <property type="match status" value="1"/>
</dbReference>
<organism evidence="8 9">
    <name type="scientific">Arcicella aquatica</name>
    <dbReference type="NCBI Taxonomy" id="217141"/>
    <lineage>
        <taxon>Bacteria</taxon>
        <taxon>Pseudomonadati</taxon>
        <taxon>Bacteroidota</taxon>
        <taxon>Cytophagia</taxon>
        <taxon>Cytophagales</taxon>
        <taxon>Flectobacillaceae</taxon>
        <taxon>Arcicella</taxon>
    </lineage>
</organism>
<keyword evidence="6" id="KW-0472">Membrane</keyword>
<evidence type="ECO:0000313" key="8">
    <source>
        <dbReference type="EMBL" id="MEA5256256.1"/>
    </source>
</evidence>
<keyword evidence="6" id="KW-0812">Transmembrane</keyword>
<dbReference type="PANTHER" id="PTHR10434">
    <property type="entry name" value="1-ACYL-SN-GLYCEROL-3-PHOSPHATE ACYLTRANSFERASE"/>
    <property type="match status" value="1"/>
</dbReference>
<dbReference type="Pfam" id="PF01553">
    <property type="entry name" value="Acyltransferase"/>
    <property type="match status" value="1"/>
</dbReference>
<reference evidence="8 9" key="1">
    <citation type="submission" date="2023-12" db="EMBL/GenBank/DDBJ databases">
        <title>Novel species of the genus Arcicella isolated from rivers.</title>
        <authorList>
            <person name="Lu H."/>
        </authorList>
    </citation>
    <scope>NUCLEOTIDE SEQUENCE [LARGE SCALE GENOMIC DNA]</scope>
    <source>
        <strain evidence="8 9">LMG 21963</strain>
    </source>
</reference>
<dbReference type="PANTHER" id="PTHR10434:SF64">
    <property type="entry name" value="1-ACYL-SN-GLYCEROL-3-PHOSPHATE ACYLTRANSFERASE-RELATED"/>
    <property type="match status" value="1"/>
</dbReference>
<dbReference type="SUPFAM" id="SSF69593">
    <property type="entry name" value="Glycerol-3-phosphate (1)-acyltransferase"/>
    <property type="match status" value="1"/>
</dbReference>
<keyword evidence="6" id="KW-1133">Transmembrane helix</keyword>
<protein>
    <submittedName>
        <fullName evidence="8">Lysophospholipid acyltransferase family protein</fullName>
    </submittedName>
</protein>
<evidence type="ECO:0000259" key="7">
    <source>
        <dbReference type="SMART" id="SM00563"/>
    </source>
</evidence>
<gene>
    <name evidence="8" type="ORF">VB264_00570</name>
</gene>
<evidence type="ECO:0000256" key="2">
    <source>
        <dbReference type="ARBA" id="ARBA00022516"/>
    </source>
</evidence>
<keyword evidence="2" id="KW-0444">Lipid biosynthesis</keyword>